<evidence type="ECO:0000256" key="4">
    <source>
        <dbReference type="ARBA" id="ARBA00023239"/>
    </source>
</evidence>
<dbReference type="GO" id="GO:0030170">
    <property type="term" value="F:pyridoxal phosphate binding"/>
    <property type="evidence" value="ECO:0007669"/>
    <property type="project" value="InterPro"/>
</dbReference>
<proteinExistence type="inferred from homology"/>
<dbReference type="InterPro" id="IPR015422">
    <property type="entry name" value="PyrdxlP-dep_Trfase_small"/>
</dbReference>
<keyword evidence="4 7" id="KW-0456">Lyase</keyword>
<dbReference type="PANTHER" id="PTHR43525:SF1">
    <property type="entry name" value="PROTEIN MALY"/>
    <property type="match status" value="1"/>
</dbReference>
<reference evidence="7 8" key="1">
    <citation type="submission" date="2020-03" db="EMBL/GenBank/DDBJ databases">
        <title>Vagococcus sp. nov., isolated from beetles.</title>
        <authorList>
            <person name="Hyun D.-W."/>
            <person name="Bae J.-W."/>
        </authorList>
    </citation>
    <scope>NUCLEOTIDE SEQUENCE [LARGE SCALE GENOMIC DNA]</scope>
    <source>
        <strain evidence="7 8">HDW17A</strain>
    </source>
</reference>
<evidence type="ECO:0000256" key="2">
    <source>
        <dbReference type="ARBA" id="ARBA00012224"/>
    </source>
</evidence>
<dbReference type="Pfam" id="PF00155">
    <property type="entry name" value="Aminotran_1_2"/>
    <property type="match status" value="1"/>
</dbReference>
<dbReference type="InterPro" id="IPR015424">
    <property type="entry name" value="PyrdxlP-dep_Trfase"/>
</dbReference>
<keyword evidence="8" id="KW-1185">Reference proteome</keyword>
<dbReference type="Gene3D" id="3.40.640.10">
    <property type="entry name" value="Type I PLP-dependent aspartate aminotransferase-like (Major domain)"/>
    <property type="match status" value="1"/>
</dbReference>
<dbReference type="EC" id="4.4.1.13" evidence="2"/>
<dbReference type="AlphaFoldDB" id="A0A6G8AMB0"/>
<dbReference type="Gene3D" id="3.90.1150.10">
    <property type="entry name" value="Aspartate Aminotransferase, domain 1"/>
    <property type="match status" value="1"/>
</dbReference>
<dbReference type="InterPro" id="IPR027619">
    <property type="entry name" value="C-S_lyase_PatB-like"/>
</dbReference>
<dbReference type="InterPro" id="IPR051798">
    <property type="entry name" value="Class-II_PLP-Dep_Aminotrans"/>
</dbReference>
<evidence type="ECO:0000313" key="8">
    <source>
        <dbReference type="Proteomes" id="UP000500890"/>
    </source>
</evidence>
<comment type="similarity">
    <text evidence="5">Belongs to the class-II pyridoxal-phosphate-dependent aminotransferase family. MalY/PatB cystathionine beta-lyase subfamily.</text>
</comment>
<dbReference type="PANTHER" id="PTHR43525">
    <property type="entry name" value="PROTEIN MALY"/>
    <property type="match status" value="1"/>
</dbReference>
<dbReference type="NCBIfam" id="TIGR04350">
    <property type="entry name" value="C_S_lyase_PatB"/>
    <property type="match status" value="1"/>
</dbReference>
<feature type="domain" description="Aminotransferase class I/classII large" evidence="6">
    <location>
        <begin position="37"/>
        <end position="381"/>
    </location>
</feature>
<dbReference type="CDD" id="cd00609">
    <property type="entry name" value="AAT_like"/>
    <property type="match status" value="1"/>
</dbReference>
<dbReference type="EMBL" id="CP049886">
    <property type="protein sequence ID" value="QIL46198.1"/>
    <property type="molecule type" value="Genomic_DNA"/>
</dbReference>
<gene>
    <name evidence="7" type="ORF">G7081_03475</name>
</gene>
<evidence type="ECO:0000259" key="6">
    <source>
        <dbReference type="Pfam" id="PF00155"/>
    </source>
</evidence>
<evidence type="ECO:0000256" key="3">
    <source>
        <dbReference type="ARBA" id="ARBA00022898"/>
    </source>
</evidence>
<dbReference type="KEGG" id="vah:G7081_03475"/>
<comment type="cofactor">
    <cofactor evidence="1">
        <name>pyridoxal 5'-phosphate</name>
        <dbReference type="ChEBI" id="CHEBI:597326"/>
    </cofactor>
</comment>
<dbReference type="InterPro" id="IPR015421">
    <property type="entry name" value="PyrdxlP-dep_Trfase_major"/>
</dbReference>
<evidence type="ECO:0000313" key="7">
    <source>
        <dbReference type="EMBL" id="QIL46198.1"/>
    </source>
</evidence>
<evidence type="ECO:0000256" key="5">
    <source>
        <dbReference type="ARBA" id="ARBA00037974"/>
    </source>
</evidence>
<evidence type="ECO:0000256" key="1">
    <source>
        <dbReference type="ARBA" id="ARBA00001933"/>
    </source>
</evidence>
<keyword evidence="3" id="KW-0663">Pyridoxal phosphate</keyword>
<protein>
    <recommendedName>
        <fullName evidence="2">cysteine-S-conjugate beta-lyase</fullName>
        <ecNumber evidence="2">4.4.1.13</ecNumber>
    </recommendedName>
</protein>
<dbReference type="InterPro" id="IPR004839">
    <property type="entry name" value="Aminotransferase_I/II_large"/>
</dbReference>
<name>A0A6G8AMB0_9ENTE</name>
<dbReference type="RefSeq" id="WP_166007435.1">
    <property type="nucleotide sequence ID" value="NZ_CP049886.1"/>
</dbReference>
<organism evidence="7 8">
    <name type="scientific">Vagococcus coleopterorum</name>
    <dbReference type="NCBI Taxonomy" id="2714946"/>
    <lineage>
        <taxon>Bacteria</taxon>
        <taxon>Bacillati</taxon>
        <taxon>Bacillota</taxon>
        <taxon>Bacilli</taxon>
        <taxon>Lactobacillales</taxon>
        <taxon>Enterococcaceae</taxon>
        <taxon>Vagococcus</taxon>
    </lineage>
</organism>
<dbReference type="GO" id="GO:0047804">
    <property type="term" value="F:cysteine-S-conjugate beta-lyase activity"/>
    <property type="evidence" value="ECO:0007669"/>
    <property type="project" value="UniProtKB-EC"/>
</dbReference>
<dbReference type="Proteomes" id="UP000500890">
    <property type="component" value="Chromosome"/>
</dbReference>
<accession>A0A6G8AMB0</accession>
<sequence length="394" mass="45144">MSKFDEIIERRGSHCGKYDGLGLLYGNPDLLPMWVADMDFYPPKEVVEAIEKRAHHGVFGYSLFGSFYREAPVKWHQQQNDITYKEDSIFFTSSILKGLNLAVIAFTEEGDNVLLSMPSYGPFVHVTTGAKRNWIGTHLIMNGSQVEFDFDDFETKIIENDIKLYVLCNPHNPTGRVWSEDEIEKMMLICQKYNVLMVSDEVHSDLIMPGHTFVPAMKVARKIGFDQSLCVLIAPTKTFNLAGIQVAYYIVENEFLLGKIKEAEAYTHSSDLLNNFSCLAMEAAYKHGAPYVKELTEYVYGNYQYMRSEIERECPQVVITDLQATYLVWLNVDYLKVTEDEMRESLVAHGLALETSKDFFENDKRYMRVNIACPRATVEKGTQIIIDCLKDLEK</sequence>
<dbReference type="SUPFAM" id="SSF53383">
    <property type="entry name" value="PLP-dependent transferases"/>
    <property type="match status" value="1"/>
</dbReference>